<dbReference type="InterPro" id="IPR049303">
    <property type="entry name" value="Glyco_hydro_109_C"/>
</dbReference>
<feature type="domain" description="Glycosyl hydrolase 109 C-terminal" evidence="8">
    <location>
        <begin position="196"/>
        <end position="355"/>
    </location>
</feature>
<dbReference type="Gene3D" id="3.40.50.720">
    <property type="entry name" value="NAD(P)-binding Rossmann-like Domain"/>
    <property type="match status" value="1"/>
</dbReference>
<dbReference type="EMBL" id="BAAAFA010000003">
    <property type="protein sequence ID" value="GAA0814158.1"/>
    <property type="molecule type" value="Genomic_DNA"/>
</dbReference>
<organism evidence="9 10">
    <name type="scientific">Colwellia asteriadis</name>
    <dbReference type="NCBI Taxonomy" id="517723"/>
    <lineage>
        <taxon>Bacteria</taxon>
        <taxon>Pseudomonadati</taxon>
        <taxon>Pseudomonadota</taxon>
        <taxon>Gammaproteobacteria</taxon>
        <taxon>Alteromonadales</taxon>
        <taxon>Colwelliaceae</taxon>
        <taxon>Colwellia</taxon>
    </lineage>
</organism>
<keyword evidence="4" id="KW-0378">Hydrolase</keyword>
<dbReference type="SUPFAM" id="SSF51735">
    <property type="entry name" value="NAD(P)-binding Rossmann-fold domains"/>
    <property type="match status" value="1"/>
</dbReference>
<keyword evidence="10" id="KW-1185">Reference proteome</keyword>
<evidence type="ECO:0000256" key="6">
    <source>
        <dbReference type="ARBA" id="ARBA00023295"/>
    </source>
</evidence>
<accession>A0ABN1L5E9</accession>
<evidence type="ECO:0000259" key="8">
    <source>
        <dbReference type="Pfam" id="PF21252"/>
    </source>
</evidence>
<comment type="caution">
    <text evidence="9">The sequence shown here is derived from an EMBL/GenBank/DDBJ whole genome shotgun (WGS) entry which is preliminary data.</text>
</comment>
<dbReference type="Proteomes" id="UP001500021">
    <property type="component" value="Unassembled WGS sequence"/>
</dbReference>
<proteinExistence type="inferred from homology"/>
<keyword evidence="3" id="KW-0732">Signal</keyword>
<name>A0ABN1L5E9_9GAMM</name>
<gene>
    <name evidence="9" type="ORF">GCM10009111_10620</name>
</gene>
<sequence length="490" mass="54708">MTQDRRHFLKSVAAITAAGVAASATTGCTSQSTKSTSLTNPLAQGKSVMGLTVPKMDVVRIGFIGVGERGSGHVQHYCHIDGVEIKAICDTNEKVLDNSIATVVKNGFSKPSRYTGSALAYKKMLDRDDIDIVIISTPWRWHTPMCVDTMESGKHAFVEVPAATTVEECWQLVDTAERTQKNCMMMENVCYGRDELMVLNMVRQGLFGDLLHGEAAYIHELRWQMKEITEKTGSWRTAWHAKTNGNLYPTHGLGPVAQYMNINRGDRFDYITSTSSPALGRQAYAAKEFSGDHQRNQLNYIAGDMNTSVIKTIKGRTIMVQHDTTSPRPYSRHNYIQGTNGTFAGFPNRIALENAPAAIKAQYQKDYELAVSQWQKNGQQGRKPSPTNFHRWDHDMAKWQNSYDHPLWTRMGAEAERNGGHGGMDFLMLWRMVYCLRNGQPLDQDVYDAAAWSVITPLSADSVADRSNSKDIPDFTRGVWQSAKPLAIVS</sequence>
<dbReference type="PROSITE" id="PS51318">
    <property type="entry name" value="TAT"/>
    <property type="match status" value="1"/>
</dbReference>
<dbReference type="InterPro" id="IPR006311">
    <property type="entry name" value="TAT_signal"/>
</dbReference>
<comment type="similarity">
    <text evidence="2">Belongs to the Gfo/Idh/MocA family. Glycosyl hydrolase 109 subfamily.</text>
</comment>
<evidence type="ECO:0000313" key="9">
    <source>
        <dbReference type="EMBL" id="GAA0814158.1"/>
    </source>
</evidence>
<comment type="cofactor">
    <cofactor evidence="1">
        <name>NAD(+)</name>
        <dbReference type="ChEBI" id="CHEBI:57540"/>
    </cofactor>
</comment>
<evidence type="ECO:0000256" key="2">
    <source>
        <dbReference type="ARBA" id="ARBA00009329"/>
    </source>
</evidence>
<reference evidence="9 10" key="1">
    <citation type="journal article" date="2019" name="Int. J. Syst. Evol. Microbiol.">
        <title>The Global Catalogue of Microorganisms (GCM) 10K type strain sequencing project: providing services to taxonomists for standard genome sequencing and annotation.</title>
        <authorList>
            <consortium name="The Broad Institute Genomics Platform"/>
            <consortium name="The Broad Institute Genome Sequencing Center for Infectious Disease"/>
            <person name="Wu L."/>
            <person name="Ma J."/>
        </authorList>
    </citation>
    <scope>NUCLEOTIDE SEQUENCE [LARGE SCALE GENOMIC DNA]</scope>
    <source>
        <strain evidence="9 10">JCM 15608</strain>
    </source>
</reference>
<evidence type="ECO:0000256" key="3">
    <source>
        <dbReference type="ARBA" id="ARBA00022729"/>
    </source>
</evidence>
<dbReference type="Gene3D" id="3.30.360.10">
    <property type="entry name" value="Dihydrodipicolinate Reductase, domain 2"/>
    <property type="match status" value="1"/>
</dbReference>
<feature type="domain" description="Gfo/Idh/MocA-like oxidoreductase N-terminal" evidence="7">
    <location>
        <begin position="59"/>
        <end position="185"/>
    </location>
</feature>
<dbReference type="Pfam" id="PF01408">
    <property type="entry name" value="GFO_IDH_MocA"/>
    <property type="match status" value="1"/>
</dbReference>
<evidence type="ECO:0000259" key="7">
    <source>
        <dbReference type="Pfam" id="PF01408"/>
    </source>
</evidence>
<dbReference type="Pfam" id="PF21252">
    <property type="entry name" value="Glyco_hydro_109_C"/>
    <property type="match status" value="1"/>
</dbReference>
<dbReference type="PANTHER" id="PTHR43818:SF1">
    <property type="entry name" value="GLYCOSYL HYDROLASE FAMILY 109 PROTEIN"/>
    <property type="match status" value="1"/>
</dbReference>
<evidence type="ECO:0000256" key="5">
    <source>
        <dbReference type="ARBA" id="ARBA00023027"/>
    </source>
</evidence>
<dbReference type="PANTHER" id="PTHR43818">
    <property type="entry name" value="BCDNA.GH03377"/>
    <property type="match status" value="1"/>
</dbReference>
<dbReference type="InterPro" id="IPR000683">
    <property type="entry name" value="Gfo/Idh/MocA-like_OxRdtase_N"/>
</dbReference>
<evidence type="ECO:0000256" key="4">
    <source>
        <dbReference type="ARBA" id="ARBA00022801"/>
    </source>
</evidence>
<keyword evidence="6" id="KW-0326">Glycosidase</keyword>
<evidence type="ECO:0000256" key="1">
    <source>
        <dbReference type="ARBA" id="ARBA00001911"/>
    </source>
</evidence>
<dbReference type="PROSITE" id="PS51257">
    <property type="entry name" value="PROKAR_LIPOPROTEIN"/>
    <property type="match status" value="1"/>
</dbReference>
<dbReference type="RefSeq" id="WP_343815865.1">
    <property type="nucleotide sequence ID" value="NZ_BAAAFA010000003.1"/>
</dbReference>
<protein>
    <submittedName>
        <fullName evidence="9">Gfo/Idh/MocA family oxidoreductase</fullName>
    </submittedName>
</protein>
<keyword evidence="5" id="KW-0520">NAD</keyword>
<dbReference type="InterPro" id="IPR036291">
    <property type="entry name" value="NAD(P)-bd_dom_sf"/>
</dbReference>
<evidence type="ECO:0000313" key="10">
    <source>
        <dbReference type="Proteomes" id="UP001500021"/>
    </source>
</evidence>
<dbReference type="InterPro" id="IPR050463">
    <property type="entry name" value="Gfo/Idh/MocA_oxidrdct_glycsds"/>
</dbReference>